<dbReference type="Proteomes" id="UP000037737">
    <property type="component" value="Unassembled WGS sequence"/>
</dbReference>
<reference evidence="4" key="1">
    <citation type="submission" date="2015-04" db="EMBL/GenBank/DDBJ databases">
        <title>Complete genome sequence of Microbacterium chocolatum SIT 101, a bacterium enantioselectively hydrolyzing mesomeric diesters.</title>
        <authorList>
            <person name="Li X."/>
            <person name="Xu Y."/>
        </authorList>
    </citation>
    <scope>NUCLEOTIDE SEQUENCE [LARGE SCALE GENOMIC DNA]</scope>
    <source>
        <strain evidence="4">SIT 101</strain>
    </source>
</reference>
<protein>
    <recommendedName>
        <fullName evidence="3">M23ase beta-sheet core domain-containing protein</fullName>
    </recommendedName>
</protein>
<feature type="region of interest" description="Disordered" evidence="2">
    <location>
        <begin position="1"/>
        <end position="24"/>
    </location>
</feature>
<proteinExistence type="predicted"/>
<dbReference type="EMBL" id="LAVO01000011">
    <property type="protein sequence ID" value="KOS10449.1"/>
    <property type="molecule type" value="Genomic_DNA"/>
</dbReference>
<dbReference type="GO" id="GO:0004222">
    <property type="term" value="F:metalloendopeptidase activity"/>
    <property type="evidence" value="ECO:0007669"/>
    <property type="project" value="TreeGrafter"/>
</dbReference>
<organism evidence="4 5">
    <name type="scientific">Microbacterium aurantiacum</name>
    <dbReference type="NCBI Taxonomy" id="162393"/>
    <lineage>
        <taxon>Bacteria</taxon>
        <taxon>Bacillati</taxon>
        <taxon>Actinomycetota</taxon>
        <taxon>Actinomycetes</taxon>
        <taxon>Micrococcales</taxon>
        <taxon>Microbacteriaceae</taxon>
        <taxon>Microbacterium</taxon>
    </lineage>
</organism>
<feature type="compositionally biased region" description="Low complexity" evidence="2">
    <location>
        <begin position="1"/>
        <end position="16"/>
    </location>
</feature>
<evidence type="ECO:0000313" key="5">
    <source>
        <dbReference type="Proteomes" id="UP000037737"/>
    </source>
</evidence>
<feature type="domain" description="M23ase beta-sheet core" evidence="3">
    <location>
        <begin position="47"/>
        <end position="139"/>
    </location>
</feature>
<dbReference type="PATRIC" id="fig|84292.3.peg.2197"/>
<gene>
    <name evidence="4" type="ORF">XI38_10780</name>
</gene>
<dbReference type="InterPro" id="IPR011055">
    <property type="entry name" value="Dup_hybrid_motif"/>
</dbReference>
<sequence length="155" mass="15618">MPGMGVTDPADTDTAVPAPPAGSWTWPVSPAALVRPYEPPAHAYAPGHRGVDIGSTPGAPVRAPGAGMVVFAGRVVDRPVISIDHGGGVVSSMEPIDPTVEVGDVVDAGSRIGSVTPDGHGAPGRLHLGIRMHGAYVDPLSLLSSPARAVLLPCC</sequence>
<evidence type="ECO:0000259" key="3">
    <source>
        <dbReference type="Pfam" id="PF01551"/>
    </source>
</evidence>
<dbReference type="SUPFAM" id="SSF51261">
    <property type="entry name" value="Duplicated hybrid motif"/>
    <property type="match status" value="1"/>
</dbReference>
<keyword evidence="5" id="KW-1185">Reference proteome</keyword>
<dbReference type="CDD" id="cd12797">
    <property type="entry name" value="M23_peptidase"/>
    <property type="match status" value="1"/>
</dbReference>
<dbReference type="Pfam" id="PF01551">
    <property type="entry name" value="Peptidase_M23"/>
    <property type="match status" value="1"/>
</dbReference>
<evidence type="ECO:0000313" key="4">
    <source>
        <dbReference type="EMBL" id="KOS10449.1"/>
    </source>
</evidence>
<dbReference type="InterPro" id="IPR050570">
    <property type="entry name" value="Cell_wall_metabolism_enzyme"/>
</dbReference>
<keyword evidence="1" id="KW-0732">Signal</keyword>
<name>A0A0M9VKU2_9MICO</name>
<dbReference type="AlphaFoldDB" id="A0A0M9VKU2"/>
<dbReference type="Gene3D" id="2.70.70.10">
    <property type="entry name" value="Glucose Permease (Domain IIA)"/>
    <property type="match status" value="1"/>
</dbReference>
<evidence type="ECO:0000256" key="2">
    <source>
        <dbReference type="SAM" id="MobiDB-lite"/>
    </source>
</evidence>
<comment type="caution">
    <text evidence="4">The sequence shown here is derived from an EMBL/GenBank/DDBJ whole genome shotgun (WGS) entry which is preliminary data.</text>
</comment>
<dbReference type="InterPro" id="IPR016047">
    <property type="entry name" value="M23ase_b-sheet_dom"/>
</dbReference>
<accession>A0A0M9VKU2</accession>
<evidence type="ECO:0000256" key="1">
    <source>
        <dbReference type="ARBA" id="ARBA00022729"/>
    </source>
</evidence>
<dbReference type="PANTHER" id="PTHR21666">
    <property type="entry name" value="PEPTIDASE-RELATED"/>
    <property type="match status" value="1"/>
</dbReference>
<dbReference type="PANTHER" id="PTHR21666:SF289">
    <property type="entry name" value="L-ALA--D-GLU ENDOPEPTIDASE"/>
    <property type="match status" value="1"/>
</dbReference>